<dbReference type="Pfam" id="PF05572">
    <property type="entry name" value="Peptidase_M43"/>
    <property type="match status" value="1"/>
</dbReference>
<name>A3QHL4_SHELP</name>
<keyword evidence="5" id="KW-0378">Hydrolase</keyword>
<dbReference type="Proteomes" id="UP000001558">
    <property type="component" value="Chromosome"/>
</dbReference>
<dbReference type="HOGENOM" id="CLU_048726_0_1_6"/>
<feature type="chain" id="PRO_5002657948" evidence="9">
    <location>
        <begin position="21"/>
        <end position="327"/>
    </location>
</feature>
<dbReference type="Gene3D" id="3.40.390.10">
    <property type="entry name" value="Collagenase (Catalytic Domain)"/>
    <property type="match status" value="1"/>
</dbReference>
<evidence type="ECO:0000256" key="9">
    <source>
        <dbReference type="SAM" id="SignalP"/>
    </source>
</evidence>
<dbReference type="KEGG" id="slo:Shew_3096"/>
<feature type="signal peptide" evidence="9">
    <location>
        <begin position="1"/>
        <end position="20"/>
    </location>
</feature>
<evidence type="ECO:0000256" key="1">
    <source>
        <dbReference type="ARBA" id="ARBA00008721"/>
    </source>
</evidence>
<dbReference type="GO" id="GO:0046872">
    <property type="term" value="F:metal ion binding"/>
    <property type="evidence" value="ECO:0007669"/>
    <property type="project" value="UniProtKB-KW"/>
</dbReference>
<dbReference type="SUPFAM" id="SSF55486">
    <property type="entry name" value="Metalloproteases ('zincins'), catalytic domain"/>
    <property type="match status" value="1"/>
</dbReference>
<sequence precursor="true">MRKSVIGVSGLLLMSAGALAFAGQAVAGQEQAKTSSTPAFEHANSNAAFLRCGTRTPSDLEVKMLNEHLKALKKPSGVGNGNGGGGGGGDGGTGGNYTAVGYNIPVYVHLILSSSGDGDVSGLVTEQMNVLNDAFAGAGGGSGFDTKFSFTLMGTTKTENDAWYTAGPGTSAERAMKQSLRQGGADTLNIYVSNPGGGLLGWATFPTDYASNPSDDGVVILNQSLPGGAASPYNEGDTATHEVGHWLGLYHTFQGGCNGGDQVSDTPAERSAAYGCPSGRDTCRRDSGDDPIYNFMDYTDDSCMVEFTQGQSERADTLSGAYRWPSN</sequence>
<evidence type="ECO:0000256" key="8">
    <source>
        <dbReference type="ARBA" id="ARBA00023157"/>
    </source>
</evidence>
<dbReference type="InterPro" id="IPR008754">
    <property type="entry name" value="Peptidase_M43"/>
</dbReference>
<keyword evidence="2 11" id="KW-0645">Protease</keyword>
<evidence type="ECO:0000256" key="4">
    <source>
        <dbReference type="ARBA" id="ARBA00022729"/>
    </source>
</evidence>
<keyword evidence="12" id="KW-1185">Reference proteome</keyword>
<dbReference type="GO" id="GO:0006508">
    <property type="term" value="P:proteolysis"/>
    <property type="evidence" value="ECO:0007669"/>
    <property type="project" value="UniProtKB-KW"/>
</dbReference>
<keyword evidence="4 9" id="KW-0732">Signal</keyword>
<dbReference type="MEROPS" id="M43.008"/>
<evidence type="ECO:0000313" key="11">
    <source>
        <dbReference type="EMBL" id="ABO24962.1"/>
    </source>
</evidence>
<comment type="similarity">
    <text evidence="1">Belongs to the peptidase M43B family.</text>
</comment>
<proteinExistence type="inferred from homology"/>
<evidence type="ECO:0000256" key="6">
    <source>
        <dbReference type="ARBA" id="ARBA00022833"/>
    </source>
</evidence>
<dbReference type="STRING" id="323850.Shew_3096"/>
<evidence type="ECO:0000259" key="10">
    <source>
        <dbReference type="Pfam" id="PF05572"/>
    </source>
</evidence>
<dbReference type="RefSeq" id="WP_011866892.1">
    <property type="nucleotide sequence ID" value="NC_009092.1"/>
</dbReference>
<evidence type="ECO:0000256" key="3">
    <source>
        <dbReference type="ARBA" id="ARBA00022723"/>
    </source>
</evidence>
<evidence type="ECO:0000256" key="5">
    <source>
        <dbReference type="ARBA" id="ARBA00022801"/>
    </source>
</evidence>
<keyword evidence="7 11" id="KW-0482">Metalloprotease</keyword>
<keyword evidence="8" id="KW-1015">Disulfide bond</keyword>
<feature type="domain" description="Peptidase M43 pregnancy-associated plasma-A" evidence="10">
    <location>
        <begin position="229"/>
        <end position="314"/>
    </location>
</feature>
<dbReference type="PANTHER" id="PTHR47466:SF1">
    <property type="entry name" value="METALLOPROTEASE MEP1 (AFU_ORTHOLOGUE AFUA_1G07730)-RELATED"/>
    <property type="match status" value="1"/>
</dbReference>
<dbReference type="eggNOG" id="COG3291">
    <property type="taxonomic scope" value="Bacteria"/>
</dbReference>
<evidence type="ECO:0000256" key="2">
    <source>
        <dbReference type="ARBA" id="ARBA00022670"/>
    </source>
</evidence>
<dbReference type="GO" id="GO:0008237">
    <property type="term" value="F:metallopeptidase activity"/>
    <property type="evidence" value="ECO:0007669"/>
    <property type="project" value="UniProtKB-KW"/>
</dbReference>
<gene>
    <name evidence="11" type="ordered locus">Shew_3096</name>
</gene>
<dbReference type="AlphaFoldDB" id="A3QHL4"/>
<dbReference type="PANTHER" id="PTHR47466">
    <property type="match status" value="1"/>
</dbReference>
<dbReference type="EMBL" id="CP000606">
    <property type="protein sequence ID" value="ABO24962.1"/>
    <property type="molecule type" value="Genomic_DNA"/>
</dbReference>
<dbReference type="InterPro" id="IPR024079">
    <property type="entry name" value="MetalloPept_cat_dom_sf"/>
</dbReference>
<evidence type="ECO:0000313" key="12">
    <source>
        <dbReference type="Proteomes" id="UP000001558"/>
    </source>
</evidence>
<reference evidence="11 12" key="1">
    <citation type="submission" date="2007-03" db="EMBL/GenBank/DDBJ databases">
        <title>Complete sequence of Shewanella loihica PV-4.</title>
        <authorList>
            <consortium name="US DOE Joint Genome Institute"/>
            <person name="Copeland A."/>
            <person name="Lucas S."/>
            <person name="Lapidus A."/>
            <person name="Barry K."/>
            <person name="Detter J.C."/>
            <person name="Glavina del Rio T."/>
            <person name="Hammon N."/>
            <person name="Israni S."/>
            <person name="Dalin E."/>
            <person name="Tice H."/>
            <person name="Pitluck S."/>
            <person name="Chain P."/>
            <person name="Malfatti S."/>
            <person name="Shin M."/>
            <person name="Vergez L."/>
            <person name="Schmutz J."/>
            <person name="Larimer F."/>
            <person name="Land M."/>
            <person name="Hauser L."/>
            <person name="Kyrpides N."/>
            <person name="Mikhailova N."/>
            <person name="Romine M.F."/>
            <person name="Serres G."/>
            <person name="Fredrickson J."/>
            <person name="Tiedje J."/>
            <person name="Richardson P."/>
        </authorList>
    </citation>
    <scope>NUCLEOTIDE SEQUENCE [LARGE SCALE GENOMIC DNA]</scope>
    <source>
        <strain evidence="12">ATCC BAA-1088 / PV-4</strain>
    </source>
</reference>
<dbReference type="CDD" id="cd04275">
    <property type="entry name" value="ZnMc_pappalysin_like"/>
    <property type="match status" value="1"/>
</dbReference>
<evidence type="ECO:0000256" key="7">
    <source>
        <dbReference type="ARBA" id="ARBA00023049"/>
    </source>
</evidence>
<organism evidence="11 12">
    <name type="scientific">Shewanella loihica (strain ATCC BAA-1088 / PV-4)</name>
    <dbReference type="NCBI Taxonomy" id="323850"/>
    <lineage>
        <taxon>Bacteria</taxon>
        <taxon>Pseudomonadati</taxon>
        <taxon>Pseudomonadota</taxon>
        <taxon>Gammaproteobacteria</taxon>
        <taxon>Alteromonadales</taxon>
        <taxon>Shewanellaceae</taxon>
        <taxon>Shewanella</taxon>
    </lineage>
</organism>
<protein>
    <submittedName>
        <fullName evidence="11">Metalloprotease MEP1-like protein</fullName>
    </submittedName>
</protein>
<keyword evidence="3" id="KW-0479">Metal-binding</keyword>
<accession>A3QHL4</accession>
<keyword evidence="6" id="KW-0862">Zinc</keyword>